<proteinExistence type="predicted"/>
<keyword evidence="2" id="KW-1185">Reference proteome</keyword>
<dbReference type="OrthoDB" id="5234589at2759"/>
<name>W6Q696_PENRF</name>
<reference evidence="1" key="1">
    <citation type="journal article" date="2014" name="Nat. Commun.">
        <title>Multiple recent horizontal transfers of a large genomic region in cheese making fungi.</title>
        <authorList>
            <person name="Cheeseman K."/>
            <person name="Ropars J."/>
            <person name="Renault P."/>
            <person name="Dupont J."/>
            <person name="Gouzy J."/>
            <person name="Branca A."/>
            <person name="Abraham A.L."/>
            <person name="Ceppi M."/>
            <person name="Conseiller E."/>
            <person name="Debuchy R."/>
            <person name="Malagnac F."/>
            <person name="Goarin A."/>
            <person name="Silar P."/>
            <person name="Lacoste S."/>
            <person name="Sallet E."/>
            <person name="Bensimon A."/>
            <person name="Giraud T."/>
            <person name="Brygoo Y."/>
        </authorList>
    </citation>
    <scope>NUCLEOTIDE SEQUENCE [LARGE SCALE GENOMIC DNA]</scope>
    <source>
        <strain evidence="1">FM164</strain>
    </source>
</reference>
<protein>
    <submittedName>
        <fullName evidence="1">Genomic scaffold, ProqFM164S02</fullName>
    </submittedName>
</protein>
<gene>
    <name evidence="1" type="ORF">PROQFM164_S02g001981</name>
</gene>
<dbReference type="EMBL" id="HG792016">
    <property type="protein sequence ID" value="CDM31830.1"/>
    <property type="molecule type" value="Genomic_DNA"/>
</dbReference>
<sequence>MSKAFYGNEQQLEWLNAVRVGTREFIAFNNTQANKDVDKIEGSSKDVLFQVVEVGFSKPRPGADLELFWKPARKVIAQKVQNWIDYSAKKSLHLDQAEGIPGRSE</sequence>
<evidence type="ECO:0000313" key="1">
    <source>
        <dbReference type="EMBL" id="CDM31830.1"/>
    </source>
</evidence>
<organism evidence="1 2">
    <name type="scientific">Penicillium roqueforti (strain FM164)</name>
    <dbReference type="NCBI Taxonomy" id="1365484"/>
    <lineage>
        <taxon>Eukaryota</taxon>
        <taxon>Fungi</taxon>
        <taxon>Dikarya</taxon>
        <taxon>Ascomycota</taxon>
        <taxon>Pezizomycotina</taxon>
        <taxon>Eurotiomycetes</taxon>
        <taxon>Eurotiomycetidae</taxon>
        <taxon>Eurotiales</taxon>
        <taxon>Aspergillaceae</taxon>
        <taxon>Penicillium</taxon>
    </lineage>
</organism>
<dbReference type="Proteomes" id="UP000030686">
    <property type="component" value="Unassembled WGS sequence"/>
</dbReference>
<dbReference type="AlphaFoldDB" id="W6Q696"/>
<evidence type="ECO:0000313" key="2">
    <source>
        <dbReference type="Proteomes" id="UP000030686"/>
    </source>
</evidence>
<accession>W6Q696</accession>